<feature type="non-terminal residue" evidence="1">
    <location>
        <position position="1"/>
    </location>
</feature>
<proteinExistence type="predicted"/>
<protein>
    <submittedName>
        <fullName evidence="1">17924_t:CDS:1</fullName>
    </submittedName>
</protein>
<dbReference type="Proteomes" id="UP000789396">
    <property type="component" value="Unassembled WGS sequence"/>
</dbReference>
<evidence type="ECO:0000313" key="2">
    <source>
        <dbReference type="Proteomes" id="UP000789396"/>
    </source>
</evidence>
<gene>
    <name evidence="1" type="ORF">RFULGI_LOCUS9618</name>
</gene>
<name>A0A9N9EJD9_9GLOM</name>
<accession>A0A9N9EJD9</accession>
<reference evidence="1" key="1">
    <citation type="submission" date="2021-06" db="EMBL/GenBank/DDBJ databases">
        <authorList>
            <person name="Kallberg Y."/>
            <person name="Tangrot J."/>
            <person name="Rosling A."/>
        </authorList>
    </citation>
    <scope>NUCLEOTIDE SEQUENCE</scope>
    <source>
        <strain evidence="1">IN212</strain>
    </source>
</reference>
<organism evidence="1 2">
    <name type="scientific">Racocetra fulgida</name>
    <dbReference type="NCBI Taxonomy" id="60492"/>
    <lineage>
        <taxon>Eukaryota</taxon>
        <taxon>Fungi</taxon>
        <taxon>Fungi incertae sedis</taxon>
        <taxon>Mucoromycota</taxon>
        <taxon>Glomeromycotina</taxon>
        <taxon>Glomeromycetes</taxon>
        <taxon>Diversisporales</taxon>
        <taxon>Gigasporaceae</taxon>
        <taxon>Racocetra</taxon>
    </lineage>
</organism>
<keyword evidence="2" id="KW-1185">Reference proteome</keyword>
<sequence>NPDKRLSVNLRIIPPNKGPIANPINIADCIRPYKNINYSTYNGTDSG</sequence>
<evidence type="ECO:0000313" key="1">
    <source>
        <dbReference type="EMBL" id="CAG8681164.1"/>
    </source>
</evidence>
<comment type="caution">
    <text evidence="1">The sequence shown here is derived from an EMBL/GenBank/DDBJ whole genome shotgun (WGS) entry which is preliminary data.</text>
</comment>
<dbReference type="EMBL" id="CAJVPZ010017573">
    <property type="protein sequence ID" value="CAG8681164.1"/>
    <property type="molecule type" value="Genomic_DNA"/>
</dbReference>
<dbReference type="AlphaFoldDB" id="A0A9N9EJD9"/>